<dbReference type="EMBL" id="CP001344">
    <property type="protein sequence ID" value="ACL44192.1"/>
    <property type="molecule type" value="Genomic_DNA"/>
</dbReference>
<dbReference type="GO" id="GO:0030288">
    <property type="term" value="C:outer membrane-bounded periplasmic space"/>
    <property type="evidence" value="ECO:0007669"/>
    <property type="project" value="TreeGrafter"/>
</dbReference>
<feature type="domain" description="SH3b" evidence="3">
    <location>
        <begin position="230"/>
        <end position="287"/>
    </location>
</feature>
<name>B8HS86_CYAP4</name>
<dbReference type="InterPro" id="IPR050695">
    <property type="entry name" value="N-acetylmuramoyl_amidase_3"/>
</dbReference>
<dbReference type="STRING" id="395961.Cyan7425_1825"/>
<feature type="domain" description="MurNAc-LAA" evidence="4">
    <location>
        <begin position="470"/>
        <end position="582"/>
    </location>
</feature>
<dbReference type="SMART" id="SM00646">
    <property type="entry name" value="Ami_3"/>
    <property type="match status" value="1"/>
</dbReference>
<dbReference type="PANTHER" id="PTHR30404:SF0">
    <property type="entry name" value="N-ACETYLMURAMOYL-L-ALANINE AMIDASE AMIC"/>
    <property type="match status" value="1"/>
</dbReference>
<protein>
    <submittedName>
        <fullName evidence="5">Cell wall hydrolase/autolysin</fullName>
    </submittedName>
</protein>
<proteinExistence type="predicted"/>
<dbReference type="GO" id="GO:0071555">
    <property type="term" value="P:cell wall organization"/>
    <property type="evidence" value="ECO:0007669"/>
    <property type="project" value="UniProtKB-KW"/>
</dbReference>
<dbReference type="SMART" id="SM00287">
    <property type="entry name" value="SH3b"/>
    <property type="match status" value="1"/>
</dbReference>
<evidence type="ECO:0000256" key="1">
    <source>
        <dbReference type="ARBA" id="ARBA00022801"/>
    </source>
</evidence>
<organism evidence="5">
    <name type="scientific">Cyanothece sp. (strain PCC 7425 / ATCC 29141)</name>
    <dbReference type="NCBI Taxonomy" id="395961"/>
    <lineage>
        <taxon>Bacteria</taxon>
        <taxon>Bacillati</taxon>
        <taxon>Cyanobacteriota</taxon>
        <taxon>Cyanophyceae</taxon>
        <taxon>Gomontiellales</taxon>
        <taxon>Cyanothecaceae</taxon>
        <taxon>Cyanothece</taxon>
    </lineage>
</organism>
<evidence type="ECO:0000313" key="5">
    <source>
        <dbReference type="EMBL" id="ACL44192.1"/>
    </source>
</evidence>
<dbReference type="PANTHER" id="PTHR30404">
    <property type="entry name" value="N-ACETYLMURAMOYL-L-ALANINE AMIDASE"/>
    <property type="match status" value="1"/>
</dbReference>
<dbReference type="Gene3D" id="2.30.30.40">
    <property type="entry name" value="SH3 Domains"/>
    <property type="match status" value="1"/>
</dbReference>
<dbReference type="InterPro" id="IPR002508">
    <property type="entry name" value="MurNAc-LAA_cat"/>
</dbReference>
<dbReference type="eggNOG" id="COG0860">
    <property type="taxonomic scope" value="Bacteria"/>
</dbReference>
<gene>
    <name evidence="5" type="ordered locus">Cyan7425_1825</name>
</gene>
<dbReference type="Pfam" id="PF01520">
    <property type="entry name" value="Amidase_3"/>
    <property type="match status" value="1"/>
</dbReference>
<keyword evidence="2" id="KW-0961">Cell wall biogenesis/degradation</keyword>
<sequence>MKIFQPLLPGLLLPLGLILVTPTLSNPAFQVIYPPNGHETTADRIFLIGTAPPQAEVTINGQVVQQRSSAGHFAPSVPLQLGENTFVVRAQNQDIRLQIKRLNPAVEPPQGLAFAPDSLTPKLNLARLPNEPICFSAIANPAAEVRVKLGNLTLPLRSTAQTNQLPDNKAALTGTNQPVATANPGLFQGCTALATPGSWGQPLFQLNLQGKTLTQTAPGSVEILDPVQFTTVEVISAQGVARTGPSSDYSRLTPLPKGTQATVSGREGDWLRLDYGGWIRGSETRTLNINQPVRSLIRSIRSREVPGWTEILFPLQVPVPIAVDQGRQSFTLTLYNTTAQTDTIFLNQNPVIERLDWQQLAPGQVQYRFNLKSAQQWGYKLRYEGSSLVLALRHPPQLARKGLPLQGIKILLDPGHGGPEDLGARGPTGYPEKAVTLIVSQLLQQELTQRGATVILTRTADVDLDLPPRVDLINREEPTVALSLHYNALPDNGDALRTQGVGMFWYQAQSHDLAVFLHDYLVNKLQRPSYGVYWNNLALTRPTVAPAVLLELGFMINPSEFEWITDPQAQRRLATTLAEGITTWLRQERP</sequence>
<dbReference type="Gene3D" id="2.60.40.10">
    <property type="entry name" value="Immunoglobulins"/>
    <property type="match status" value="1"/>
</dbReference>
<reference evidence="5" key="1">
    <citation type="submission" date="2009-01" db="EMBL/GenBank/DDBJ databases">
        <title>Complete sequence of chromosome Cyanothece sp. PCC 7425.</title>
        <authorList>
            <consortium name="US DOE Joint Genome Institute"/>
            <person name="Lucas S."/>
            <person name="Copeland A."/>
            <person name="Lapidus A."/>
            <person name="Glavina del Rio T."/>
            <person name="Dalin E."/>
            <person name="Tice H."/>
            <person name="Bruce D."/>
            <person name="Goodwin L."/>
            <person name="Pitluck S."/>
            <person name="Sims D."/>
            <person name="Meineke L."/>
            <person name="Brettin T."/>
            <person name="Detter J.C."/>
            <person name="Han C."/>
            <person name="Larimer F."/>
            <person name="Land M."/>
            <person name="Hauser L."/>
            <person name="Kyrpides N."/>
            <person name="Ovchinnikova G."/>
            <person name="Liberton M."/>
            <person name="Stoeckel J."/>
            <person name="Banerjee A."/>
            <person name="Singh A."/>
            <person name="Page L."/>
            <person name="Sato H."/>
            <person name="Zhao L."/>
            <person name="Sherman L."/>
            <person name="Pakrasi H."/>
            <person name="Richardson P."/>
        </authorList>
    </citation>
    <scope>NUCLEOTIDE SEQUENCE</scope>
    <source>
        <strain evidence="5">PCC 7425</strain>
    </source>
</reference>
<dbReference type="KEGG" id="cyn:Cyan7425_1825"/>
<dbReference type="Gene3D" id="3.40.630.40">
    <property type="entry name" value="Zn-dependent exopeptidases"/>
    <property type="match status" value="1"/>
</dbReference>
<dbReference type="AlphaFoldDB" id="B8HS86"/>
<evidence type="ECO:0000259" key="3">
    <source>
        <dbReference type="SMART" id="SM00287"/>
    </source>
</evidence>
<dbReference type="HOGENOM" id="CLU_031959_0_0_3"/>
<dbReference type="SUPFAM" id="SSF53187">
    <property type="entry name" value="Zn-dependent exopeptidases"/>
    <property type="match status" value="1"/>
</dbReference>
<keyword evidence="1 5" id="KW-0378">Hydrolase</keyword>
<evidence type="ECO:0000259" key="4">
    <source>
        <dbReference type="SMART" id="SM00646"/>
    </source>
</evidence>
<dbReference type="InterPro" id="IPR003646">
    <property type="entry name" value="SH3-like_bac-type"/>
</dbReference>
<accession>B8HS86</accession>
<dbReference type="GO" id="GO:0009253">
    <property type="term" value="P:peptidoglycan catabolic process"/>
    <property type="evidence" value="ECO:0007669"/>
    <property type="project" value="InterPro"/>
</dbReference>
<dbReference type="GO" id="GO:0008745">
    <property type="term" value="F:N-acetylmuramoyl-L-alanine amidase activity"/>
    <property type="evidence" value="ECO:0007669"/>
    <property type="project" value="InterPro"/>
</dbReference>
<evidence type="ECO:0000256" key="2">
    <source>
        <dbReference type="ARBA" id="ARBA00023316"/>
    </source>
</evidence>
<dbReference type="InterPro" id="IPR013783">
    <property type="entry name" value="Ig-like_fold"/>
</dbReference>
<dbReference type="CDD" id="cd02696">
    <property type="entry name" value="MurNAc-LAA"/>
    <property type="match status" value="1"/>
</dbReference>